<keyword evidence="2" id="KW-1133">Transmembrane helix</keyword>
<evidence type="ECO:0000313" key="4">
    <source>
        <dbReference type="Ensembl" id="ENSLLTP00000008862.1"/>
    </source>
</evidence>
<dbReference type="InterPro" id="IPR002502">
    <property type="entry name" value="Amidase_domain"/>
</dbReference>
<dbReference type="GO" id="GO:0008745">
    <property type="term" value="F:N-acetylmuramoyl-L-alanine amidase activity"/>
    <property type="evidence" value="ECO:0007669"/>
    <property type="project" value="InterPro"/>
</dbReference>
<reference evidence="4" key="2">
    <citation type="submission" date="2025-09" db="UniProtKB">
        <authorList>
            <consortium name="Ensembl"/>
        </authorList>
    </citation>
    <scope>IDENTIFICATION</scope>
</reference>
<dbReference type="CDD" id="cd06583">
    <property type="entry name" value="PGRP"/>
    <property type="match status" value="1"/>
</dbReference>
<organism evidence="4 5">
    <name type="scientific">Laticauda laticaudata</name>
    <name type="common">Blue-ringed sea krait</name>
    <name type="synonym">Blue-lipped sea krait</name>
    <dbReference type="NCBI Taxonomy" id="8630"/>
    <lineage>
        <taxon>Eukaryota</taxon>
        <taxon>Metazoa</taxon>
        <taxon>Chordata</taxon>
        <taxon>Craniata</taxon>
        <taxon>Vertebrata</taxon>
        <taxon>Euteleostomi</taxon>
        <taxon>Lepidosauria</taxon>
        <taxon>Squamata</taxon>
        <taxon>Bifurcata</taxon>
        <taxon>Unidentata</taxon>
        <taxon>Episquamata</taxon>
        <taxon>Toxicofera</taxon>
        <taxon>Serpentes</taxon>
        <taxon>Colubroidea</taxon>
        <taxon>Elapidae</taxon>
        <taxon>Laticaudinae</taxon>
        <taxon>Laticauda</taxon>
    </lineage>
</organism>
<reference evidence="4" key="1">
    <citation type="submission" date="2025-08" db="UniProtKB">
        <authorList>
            <consortium name="Ensembl"/>
        </authorList>
    </citation>
    <scope>IDENTIFICATION</scope>
</reference>
<accession>A0A8C5RV50</accession>
<sequence length="173" mass="20229">ICFICFMFICFILAALEYKSYRLLFISWKAYLNNIHFPFGFAVSFYSFSKAVHSYMVFIFPKSVFKVFVFGSDGYLYQGRGWHWVGAHTRGYNSKGYGISFIGDYMKVLPDSYELELMKNNFIQCAVKGARLQANYTIHGHRQMVPTLCPGDRLFQEIETWKGFKTRCLIDKD</sequence>
<dbReference type="Proteomes" id="UP000694406">
    <property type="component" value="Unplaced"/>
</dbReference>
<keyword evidence="2" id="KW-0472">Membrane</keyword>
<dbReference type="InterPro" id="IPR006619">
    <property type="entry name" value="PGRP_domain_met/bac"/>
</dbReference>
<evidence type="ECO:0000256" key="2">
    <source>
        <dbReference type="SAM" id="Phobius"/>
    </source>
</evidence>
<dbReference type="PANTHER" id="PTHR11022:SF66">
    <property type="entry name" value="N-ACETYLMURAMOYL-L-ALANINE AMIDASE"/>
    <property type="match status" value="1"/>
</dbReference>
<feature type="transmembrane region" description="Helical" evidence="2">
    <location>
        <begin position="39"/>
        <end position="60"/>
    </location>
</feature>
<dbReference type="Gene3D" id="3.40.80.10">
    <property type="entry name" value="Peptidoglycan recognition protein-like"/>
    <property type="match status" value="1"/>
</dbReference>
<name>A0A8C5RV50_LATLA</name>
<dbReference type="SMART" id="SM00701">
    <property type="entry name" value="PGRP"/>
    <property type="match status" value="1"/>
</dbReference>
<proteinExistence type="inferred from homology"/>
<dbReference type="GO" id="GO:0009253">
    <property type="term" value="P:peptidoglycan catabolic process"/>
    <property type="evidence" value="ECO:0007669"/>
    <property type="project" value="InterPro"/>
</dbReference>
<dbReference type="InterPro" id="IPR015510">
    <property type="entry name" value="PGRP"/>
</dbReference>
<protein>
    <recommendedName>
        <fullName evidence="3">Peptidoglycan recognition protein family domain-containing protein</fullName>
    </recommendedName>
</protein>
<dbReference type="PANTHER" id="PTHR11022">
    <property type="entry name" value="PEPTIDOGLYCAN RECOGNITION PROTEIN"/>
    <property type="match status" value="1"/>
</dbReference>
<dbReference type="InterPro" id="IPR036505">
    <property type="entry name" value="Amidase/PGRP_sf"/>
</dbReference>
<keyword evidence="5" id="KW-1185">Reference proteome</keyword>
<dbReference type="GO" id="GO:0008270">
    <property type="term" value="F:zinc ion binding"/>
    <property type="evidence" value="ECO:0007669"/>
    <property type="project" value="InterPro"/>
</dbReference>
<dbReference type="Ensembl" id="ENSLLTT00000009199.1">
    <property type="protein sequence ID" value="ENSLLTP00000008862.1"/>
    <property type="gene ID" value="ENSLLTG00000006781.1"/>
</dbReference>
<comment type="similarity">
    <text evidence="1">Belongs to the N-acetylmuramoyl-L-alanine amidase 2 family.</text>
</comment>
<feature type="domain" description="Peptidoglycan recognition protein family" evidence="3">
    <location>
        <begin position="27"/>
        <end position="145"/>
    </location>
</feature>
<keyword evidence="2" id="KW-0812">Transmembrane</keyword>
<dbReference type="GeneTree" id="ENSGT00940000158718"/>
<evidence type="ECO:0000313" key="5">
    <source>
        <dbReference type="Proteomes" id="UP000694406"/>
    </source>
</evidence>
<dbReference type="Pfam" id="PF01510">
    <property type="entry name" value="Amidase_2"/>
    <property type="match status" value="1"/>
</dbReference>
<evidence type="ECO:0000256" key="1">
    <source>
        <dbReference type="ARBA" id="ARBA00007553"/>
    </source>
</evidence>
<dbReference type="SUPFAM" id="SSF55846">
    <property type="entry name" value="N-acetylmuramoyl-L-alanine amidase-like"/>
    <property type="match status" value="1"/>
</dbReference>
<evidence type="ECO:0000259" key="3">
    <source>
        <dbReference type="SMART" id="SM00701"/>
    </source>
</evidence>
<dbReference type="AlphaFoldDB" id="A0A8C5RV50"/>